<accession>A0A4R9A9Q1</accession>
<name>A0A4R9A9Q1_9MICO</name>
<proteinExistence type="predicted"/>
<dbReference type="Proteomes" id="UP000297447">
    <property type="component" value="Unassembled WGS sequence"/>
</dbReference>
<evidence type="ECO:0000259" key="1">
    <source>
        <dbReference type="Pfam" id="PF04480"/>
    </source>
</evidence>
<gene>
    <name evidence="2" type="ORF">E3T55_02960</name>
</gene>
<protein>
    <submittedName>
        <fullName evidence="2">DUF559 domain-containing protein</fullName>
    </submittedName>
</protein>
<comment type="caution">
    <text evidence="2">The sequence shown here is derived from an EMBL/GenBank/DDBJ whole genome shotgun (WGS) entry which is preliminary data.</text>
</comment>
<evidence type="ECO:0000313" key="2">
    <source>
        <dbReference type="EMBL" id="TFD54415.1"/>
    </source>
</evidence>
<sequence length="285" mass="31555">MNRSLAGDLARFGNLATRSQLRALGYTDRDLCRATVAHELWPLGRSWLAHRGVDHDAMRAVALQGRLAAASSLASHGVWVTRPDGLWIGTPKHSARAPATGANEHRLWVTERFPRHTDIRWRMSVADSLLQFAGLGAGCDAIASMDSALNKGLVSPSELEQVIALLPRRLRRLLGRLDGRAQSGLETLLRIAAEDAGWTVQIQVVISRVGRVDVLIDGWLVIELDGARWHDDDQSRDEDSRRDAELTLLGYRYHRFRSRQVLDEMPLCLAVIRTILASGRPATAG</sequence>
<dbReference type="InterPro" id="IPR011335">
    <property type="entry name" value="Restrct_endonuc-II-like"/>
</dbReference>
<evidence type="ECO:0000313" key="3">
    <source>
        <dbReference type="Proteomes" id="UP000297447"/>
    </source>
</evidence>
<dbReference type="Gene3D" id="3.40.960.10">
    <property type="entry name" value="VSR Endonuclease"/>
    <property type="match status" value="1"/>
</dbReference>
<keyword evidence="3" id="KW-1185">Reference proteome</keyword>
<reference evidence="2 3" key="1">
    <citation type="submission" date="2019-03" db="EMBL/GenBank/DDBJ databases">
        <title>Genomics of glacier-inhabiting Cryobacterium strains.</title>
        <authorList>
            <person name="Liu Q."/>
            <person name="Xin Y.-H."/>
        </authorList>
    </citation>
    <scope>NUCLEOTIDE SEQUENCE [LARGE SCALE GENOMIC DNA]</scope>
    <source>
        <strain evidence="2 3">Hh14</strain>
    </source>
</reference>
<dbReference type="SUPFAM" id="SSF52980">
    <property type="entry name" value="Restriction endonuclease-like"/>
    <property type="match status" value="1"/>
</dbReference>
<dbReference type="OrthoDB" id="2594539at2"/>
<organism evidence="2 3">
    <name type="scientific">Cryobacterium frigoriphilum</name>
    <dbReference type="NCBI Taxonomy" id="1259150"/>
    <lineage>
        <taxon>Bacteria</taxon>
        <taxon>Bacillati</taxon>
        <taxon>Actinomycetota</taxon>
        <taxon>Actinomycetes</taxon>
        <taxon>Micrococcales</taxon>
        <taxon>Microbacteriaceae</taxon>
        <taxon>Cryobacterium</taxon>
    </lineage>
</organism>
<dbReference type="Pfam" id="PF04480">
    <property type="entry name" value="DUF559"/>
    <property type="match status" value="1"/>
</dbReference>
<dbReference type="EMBL" id="SOHE01000016">
    <property type="protein sequence ID" value="TFD54415.1"/>
    <property type="molecule type" value="Genomic_DNA"/>
</dbReference>
<dbReference type="InterPro" id="IPR007569">
    <property type="entry name" value="DUF559"/>
</dbReference>
<dbReference type="AlphaFoldDB" id="A0A4R9A9Q1"/>
<feature type="domain" description="DUF559" evidence="1">
    <location>
        <begin position="219"/>
        <end position="274"/>
    </location>
</feature>